<evidence type="ECO:0000313" key="8">
    <source>
        <dbReference type="Proteomes" id="UP001154252"/>
    </source>
</evidence>
<evidence type="ECO:0000256" key="1">
    <source>
        <dbReference type="ARBA" id="ARBA00023015"/>
    </source>
</evidence>
<evidence type="ECO:0000256" key="4">
    <source>
        <dbReference type="ARBA" id="ARBA00023242"/>
    </source>
</evidence>
<keyword evidence="4" id="KW-0539">Nucleus</keyword>
<evidence type="ECO:0000313" key="7">
    <source>
        <dbReference type="EMBL" id="CAG8887695.1"/>
    </source>
</evidence>
<sequence>MDSDAMRHLRGPSGITKTNRRGRRPGKIACTACHARKKRCDIAPPYNQCTHCRKEEQCCIPRDSIDRYVKRKKCTDTSKTYRTVPRPIRRQMPNRNHNSRRASSNHEHQFQVNGFLSKGIDHEIPRWSAVYSFYSEIRRLLPSLTPASTSPSPSPKIEGEIAYMQTAPNERKQDTSSSGESSRRPQSDVLSRDCAEATSIKGISIPASESQSRSPVPVDKRVRFEKTLAYEAEILHGGLASAGGVRVPTGGNSGSAYDVFMNDLDALLRF</sequence>
<proteinExistence type="predicted"/>
<gene>
    <name evidence="7" type="ORF">PEGY_LOCUS1141</name>
</gene>
<dbReference type="SUPFAM" id="SSF57701">
    <property type="entry name" value="Zn2/Cys6 DNA-binding domain"/>
    <property type="match status" value="1"/>
</dbReference>
<comment type="caution">
    <text evidence="7">The sequence shown here is derived from an EMBL/GenBank/DDBJ whole genome shotgun (WGS) entry which is preliminary data.</text>
</comment>
<dbReference type="OrthoDB" id="4360054at2759"/>
<evidence type="ECO:0000256" key="2">
    <source>
        <dbReference type="ARBA" id="ARBA00023125"/>
    </source>
</evidence>
<feature type="region of interest" description="Disordered" evidence="5">
    <location>
        <begin position="1"/>
        <end position="23"/>
    </location>
</feature>
<feature type="region of interest" description="Disordered" evidence="5">
    <location>
        <begin position="168"/>
        <end position="193"/>
    </location>
</feature>
<dbReference type="CDD" id="cd00067">
    <property type="entry name" value="GAL4"/>
    <property type="match status" value="1"/>
</dbReference>
<evidence type="ECO:0000259" key="6">
    <source>
        <dbReference type="PROSITE" id="PS50048"/>
    </source>
</evidence>
<dbReference type="GO" id="GO:0008270">
    <property type="term" value="F:zinc ion binding"/>
    <property type="evidence" value="ECO:0007669"/>
    <property type="project" value="InterPro"/>
</dbReference>
<dbReference type="InterPro" id="IPR036864">
    <property type="entry name" value="Zn2-C6_fun-type_DNA-bd_sf"/>
</dbReference>
<protein>
    <recommendedName>
        <fullName evidence="6">Zn(2)-C6 fungal-type domain-containing protein</fullName>
    </recommendedName>
</protein>
<keyword evidence="2" id="KW-0238">DNA-binding</keyword>
<accession>A0A9W4K453</accession>
<organism evidence="7 8">
    <name type="scientific">Penicillium egyptiacum</name>
    <dbReference type="NCBI Taxonomy" id="1303716"/>
    <lineage>
        <taxon>Eukaryota</taxon>
        <taxon>Fungi</taxon>
        <taxon>Dikarya</taxon>
        <taxon>Ascomycota</taxon>
        <taxon>Pezizomycotina</taxon>
        <taxon>Eurotiomycetes</taxon>
        <taxon>Eurotiomycetidae</taxon>
        <taxon>Eurotiales</taxon>
        <taxon>Aspergillaceae</taxon>
        <taxon>Penicillium</taxon>
    </lineage>
</organism>
<evidence type="ECO:0000256" key="5">
    <source>
        <dbReference type="SAM" id="MobiDB-lite"/>
    </source>
</evidence>
<dbReference type="GO" id="GO:0003677">
    <property type="term" value="F:DNA binding"/>
    <property type="evidence" value="ECO:0007669"/>
    <property type="project" value="UniProtKB-KW"/>
</dbReference>
<dbReference type="PROSITE" id="PS50048">
    <property type="entry name" value="ZN2_CY6_FUNGAL_2"/>
    <property type="match status" value="1"/>
</dbReference>
<dbReference type="AlphaFoldDB" id="A0A9W4K453"/>
<evidence type="ECO:0000256" key="3">
    <source>
        <dbReference type="ARBA" id="ARBA00023163"/>
    </source>
</evidence>
<dbReference type="PROSITE" id="PS00463">
    <property type="entry name" value="ZN2_CY6_FUNGAL_1"/>
    <property type="match status" value="1"/>
</dbReference>
<dbReference type="Proteomes" id="UP001154252">
    <property type="component" value="Unassembled WGS sequence"/>
</dbReference>
<keyword evidence="1" id="KW-0805">Transcription regulation</keyword>
<dbReference type="GO" id="GO:0000981">
    <property type="term" value="F:DNA-binding transcription factor activity, RNA polymerase II-specific"/>
    <property type="evidence" value="ECO:0007669"/>
    <property type="project" value="InterPro"/>
</dbReference>
<keyword evidence="3" id="KW-0804">Transcription</keyword>
<feature type="compositionally biased region" description="Basic and acidic residues" evidence="5">
    <location>
        <begin position="181"/>
        <end position="193"/>
    </location>
</feature>
<keyword evidence="8" id="KW-1185">Reference proteome</keyword>
<dbReference type="EMBL" id="CAJVRC010000839">
    <property type="protein sequence ID" value="CAG8887695.1"/>
    <property type="molecule type" value="Genomic_DNA"/>
</dbReference>
<reference evidence="7" key="1">
    <citation type="submission" date="2021-07" db="EMBL/GenBank/DDBJ databases">
        <authorList>
            <person name="Branca A.L. A."/>
        </authorList>
    </citation>
    <scope>NUCLEOTIDE SEQUENCE</scope>
</reference>
<feature type="domain" description="Zn(2)-C6 fungal-type" evidence="6">
    <location>
        <begin position="29"/>
        <end position="59"/>
    </location>
</feature>
<name>A0A9W4K453_9EURO</name>
<dbReference type="InterPro" id="IPR001138">
    <property type="entry name" value="Zn2Cys6_DnaBD"/>
</dbReference>